<reference evidence="2" key="1">
    <citation type="submission" date="2014-09" db="EMBL/GenBank/DDBJ databases">
        <authorList>
            <person name="Magalhaes I.L.F."/>
            <person name="Oliveira U."/>
            <person name="Santos F.R."/>
            <person name="Vidigal T.H.D.A."/>
            <person name="Brescovit A.D."/>
            <person name="Santos A.J."/>
        </authorList>
    </citation>
    <scope>NUCLEOTIDE SEQUENCE</scope>
    <source>
        <tissue evidence="2">Shoot tissue taken approximately 20 cm above the soil surface</tissue>
    </source>
</reference>
<proteinExistence type="predicted"/>
<evidence type="ECO:0000256" key="1">
    <source>
        <dbReference type="SAM" id="MobiDB-lite"/>
    </source>
</evidence>
<protein>
    <submittedName>
        <fullName evidence="2">Uncharacterized protein</fullName>
    </submittedName>
</protein>
<name>A0A0A8Z301_ARUDO</name>
<accession>A0A0A8Z301</accession>
<sequence length="42" mass="4946">MQKLDFRVIYNFLVIHVCRKNGSDNTNIQNNNTALKNRVQKP</sequence>
<feature type="compositionally biased region" description="Polar residues" evidence="1">
    <location>
        <begin position="23"/>
        <end position="35"/>
    </location>
</feature>
<reference evidence="2" key="2">
    <citation type="journal article" date="2015" name="Data Brief">
        <title>Shoot transcriptome of the giant reed, Arundo donax.</title>
        <authorList>
            <person name="Barrero R.A."/>
            <person name="Guerrero F.D."/>
            <person name="Moolhuijzen P."/>
            <person name="Goolsby J.A."/>
            <person name="Tidwell J."/>
            <person name="Bellgard S.E."/>
            <person name="Bellgard M.I."/>
        </authorList>
    </citation>
    <scope>NUCLEOTIDE SEQUENCE</scope>
    <source>
        <tissue evidence="2">Shoot tissue taken approximately 20 cm above the soil surface</tissue>
    </source>
</reference>
<feature type="region of interest" description="Disordered" evidence="1">
    <location>
        <begin position="23"/>
        <end position="42"/>
    </location>
</feature>
<evidence type="ECO:0000313" key="2">
    <source>
        <dbReference type="EMBL" id="JAD33789.1"/>
    </source>
</evidence>
<organism evidence="2">
    <name type="scientific">Arundo donax</name>
    <name type="common">Giant reed</name>
    <name type="synonym">Donax arundinaceus</name>
    <dbReference type="NCBI Taxonomy" id="35708"/>
    <lineage>
        <taxon>Eukaryota</taxon>
        <taxon>Viridiplantae</taxon>
        <taxon>Streptophyta</taxon>
        <taxon>Embryophyta</taxon>
        <taxon>Tracheophyta</taxon>
        <taxon>Spermatophyta</taxon>
        <taxon>Magnoliopsida</taxon>
        <taxon>Liliopsida</taxon>
        <taxon>Poales</taxon>
        <taxon>Poaceae</taxon>
        <taxon>PACMAD clade</taxon>
        <taxon>Arundinoideae</taxon>
        <taxon>Arundineae</taxon>
        <taxon>Arundo</taxon>
    </lineage>
</organism>
<dbReference type="AlphaFoldDB" id="A0A0A8Z301"/>
<dbReference type="EMBL" id="GBRH01264106">
    <property type="protein sequence ID" value="JAD33789.1"/>
    <property type="molecule type" value="Transcribed_RNA"/>
</dbReference>